<dbReference type="PANTHER" id="PTHR11360:SF284">
    <property type="entry name" value="EG:103B4.3 PROTEIN-RELATED"/>
    <property type="match status" value="1"/>
</dbReference>
<dbReference type="InterPro" id="IPR036259">
    <property type="entry name" value="MFS_trans_sf"/>
</dbReference>
<evidence type="ECO:0000313" key="5">
    <source>
        <dbReference type="EMBL" id="KAJ2004552.1"/>
    </source>
</evidence>
<evidence type="ECO:0000313" key="6">
    <source>
        <dbReference type="Proteomes" id="UP001150907"/>
    </source>
</evidence>
<evidence type="ECO:0000256" key="2">
    <source>
        <dbReference type="ARBA" id="ARBA00006727"/>
    </source>
</evidence>
<comment type="caution">
    <text evidence="5">The sequence shown here is derived from an EMBL/GenBank/DDBJ whole genome shotgun (WGS) entry which is preliminary data.</text>
</comment>
<proteinExistence type="inferred from homology"/>
<gene>
    <name evidence="5" type="ORF">H4R26_002446</name>
</gene>
<comment type="similarity">
    <text evidence="2">Belongs to the major facilitator superfamily. Monocarboxylate porter (TC 2.A.1.13) family.</text>
</comment>
<feature type="transmembrane region" description="Helical" evidence="3">
    <location>
        <begin position="115"/>
        <end position="135"/>
    </location>
</feature>
<keyword evidence="3" id="KW-0812">Transmembrane</keyword>
<dbReference type="InterPro" id="IPR050327">
    <property type="entry name" value="Proton-linked_MCT"/>
</dbReference>
<dbReference type="PROSITE" id="PS50850">
    <property type="entry name" value="MFS"/>
    <property type="match status" value="1"/>
</dbReference>
<dbReference type="Pfam" id="PF07690">
    <property type="entry name" value="MFS_1"/>
    <property type="match status" value="1"/>
</dbReference>
<comment type="subcellular location">
    <subcellularLocation>
        <location evidence="1">Membrane</location>
        <topology evidence="1">Multi-pass membrane protein</topology>
    </subcellularLocation>
</comment>
<sequence>MAVGTTNSYGIYLQEYHLTVFPSAPTSTLSWIGSLQFGSMCFFGVGAGVLIEQYDTRVVSALGAIVAGTALLIASSCSTPTALVFTQGIMFGAGGSCLLIPAVSLPTQWMQRHRAIATGIALSGGPTGGLWFSFATRAMVANIGWQWSLRITGLMIVGLCCPASLLMRKRIQVPKRDKIVDVGVLKNASFLMLFCASLFAAGGYFMPYYFMPSFAVVGLDKPLNWGANISSILNAGSIAGRILVGLLADYIGPLNALFVSSLVSTLAIVVLWLPFKHLGVLVAASLIFGFTSGSTVSLVPVVTANLFGIKRLSSILGLLFFSYTLGTFVCSPVGGALLDRFGHGTNYTSLIIYDGVFFSVATLLLAALRLTLQTNPLAKL</sequence>
<organism evidence="5 6">
    <name type="scientific">Coemansia thaxteri</name>
    <dbReference type="NCBI Taxonomy" id="2663907"/>
    <lineage>
        <taxon>Eukaryota</taxon>
        <taxon>Fungi</taxon>
        <taxon>Fungi incertae sedis</taxon>
        <taxon>Zoopagomycota</taxon>
        <taxon>Kickxellomycotina</taxon>
        <taxon>Kickxellomycetes</taxon>
        <taxon>Kickxellales</taxon>
        <taxon>Kickxellaceae</taxon>
        <taxon>Coemansia</taxon>
    </lineage>
</organism>
<dbReference type="InterPro" id="IPR011701">
    <property type="entry name" value="MFS"/>
</dbReference>
<keyword evidence="6" id="KW-1185">Reference proteome</keyword>
<feature type="domain" description="Major facilitator superfamily (MFS) profile" evidence="4">
    <location>
        <begin position="277"/>
        <end position="380"/>
    </location>
</feature>
<dbReference type="EMBL" id="JANBQF010000148">
    <property type="protein sequence ID" value="KAJ2004552.1"/>
    <property type="molecule type" value="Genomic_DNA"/>
</dbReference>
<keyword evidence="3" id="KW-1133">Transmembrane helix</keyword>
<feature type="transmembrane region" description="Helical" evidence="3">
    <location>
        <begin position="147"/>
        <end position="167"/>
    </location>
</feature>
<dbReference type="AlphaFoldDB" id="A0A9W8EJI3"/>
<feature type="transmembrane region" description="Helical" evidence="3">
    <location>
        <begin position="58"/>
        <end position="76"/>
    </location>
</feature>
<feature type="transmembrane region" description="Helical" evidence="3">
    <location>
        <begin position="82"/>
        <end position="103"/>
    </location>
</feature>
<feature type="transmembrane region" description="Helical" evidence="3">
    <location>
        <begin position="256"/>
        <end position="275"/>
    </location>
</feature>
<feature type="transmembrane region" description="Helical" evidence="3">
    <location>
        <begin position="315"/>
        <end position="338"/>
    </location>
</feature>
<evidence type="ECO:0000256" key="3">
    <source>
        <dbReference type="SAM" id="Phobius"/>
    </source>
</evidence>
<dbReference type="Gene3D" id="1.20.1250.20">
    <property type="entry name" value="MFS general substrate transporter like domains"/>
    <property type="match status" value="1"/>
</dbReference>
<feature type="transmembrane region" description="Helical" evidence="3">
    <location>
        <begin position="31"/>
        <end position="51"/>
    </location>
</feature>
<feature type="transmembrane region" description="Helical" evidence="3">
    <location>
        <begin position="188"/>
        <end position="211"/>
    </location>
</feature>
<dbReference type="SUPFAM" id="SSF103473">
    <property type="entry name" value="MFS general substrate transporter"/>
    <property type="match status" value="1"/>
</dbReference>
<dbReference type="GO" id="GO:0022857">
    <property type="term" value="F:transmembrane transporter activity"/>
    <property type="evidence" value="ECO:0007669"/>
    <property type="project" value="InterPro"/>
</dbReference>
<feature type="transmembrane region" description="Helical" evidence="3">
    <location>
        <begin position="281"/>
        <end position="303"/>
    </location>
</feature>
<dbReference type="Proteomes" id="UP001150907">
    <property type="component" value="Unassembled WGS sequence"/>
</dbReference>
<evidence type="ECO:0000256" key="1">
    <source>
        <dbReference type="ARBA" id="ARBA00004141"/>
    </source>
</evidence>
<feature type="transmembrane region" description="Helical" evidence="3">
    <location>
        <begin position="223"/>
        <end position="244"/>
    </location>
</feature>
<protein>
    <recommendedName>
        <fullName evidence="4">Major facilitator superfamily (MFS) profile domain-containing protein</fullName>
    </recommendedName>
</protein>
<name>A0A9W8EJI3_9FUNG</name>
<reference evidence="5" key="1">
    <citation type="submission" date="2022-07" db="EMBL/GenBank/DDBJ databases">
        <title>Phylogenomic reconstructions and comparative analyses of Kickxellomycotina fungi.</title>
        <authorList>
            <person name="Reynolds N.K."/>
            <person name="Stajich J.E."/>
            <person name="Barry K."/>
            <person name="Grigoriev I.V."/>
            <person name="Crous P."/>
            <person name="Smith M.E."/>
        </authorList>
    </citation>
    <scope>NUCLEOTIDE SEQUENCE</scope>
    <source>
        <strain evidence="5">IMI 214461</strain>
    </source>
</reference>
<dbReference type="OrthoDB" id="2213137at2759"/>
<keyword evidence="3" id="KW-0472">Membrane</keyword>
<dbReference type="InterPro" id="IPR020846">
    <property type="entry name" value="MFS_dom"/>
</dbReference>
<evidence type="ECO:0000259" key="4">
    <source>
        <dbReference type="PROSITE" id="PS50850"/>
    </source>
</evidence>
<feature type="transmembrane region" description="Helical" evidence="3">
    <location>
        <begin position="350"/>
        <end position="372"/>
    </location>
</feature>
<accession>A0A9W8EJI3</accession>
<dbReference type="PANTHER" id="PTHR11360">
    <property type="entry name" value="MONOCARBOXYLATE TRANSPORTER"/>
    <property type="match status" value="1"/>
</dbReference>
<dbReference type="GO" id="GO:0016020">
    <property type="term" value="C:membrane"/>
    <property type="evidence" value="ECO:0007669"/>
    <property type="project" value="UniProtKB-SubCell"/>
</dbReference>